<gene>
    <name evidence="2" type="ORF">CHRY9393_02967</name>
</gene>
<dbReference type="EMBL" id="CACVBY010000090">
    <property type="protein sequence ID" value="CAA7391732.1"/>
    <property type="molecule type" value="Genomic_DNA"/>
</dbReference>
<sequence>MKTSKLFLMPFLLFGILGCSNEENNKNYQAELDAVVKNIHTNLQNSLQTDIPSLSVYVVSSKGTYFSTIKGTNGTTVTPTTYFRFASNTKNFTSTAILKMMQDGWLNLDDKITANIPGTDIPYTPNIAEWNFPYKNQITIRQLLQHNAGIYDVTNDNSQYHINGETYGDYMLNNYPDHQFTTTEYTKVLAEHDLTYGAPNTVYHYSNTGYSILGEIIARIYSQKANTLKTYGNYMYDHIVGPSSKVPIGIKFPELASDKQLLTPYVKGLIKNDNTVEVTDLKNASPHIAEGNGVGTMLMLSSYIRSVMKGKNVLYPSSAELMRRSRGMATTAENRNYSLGCFYLPGVGYGHNGATEGYLSIMLYDPDTDFSVIVLLPFWDLSDNAQKFPQCINALNMTALEAKKTLGY</sequence>
<keyword evidence="2" id="KW-0378">Hydrolase</keyword>
<dbReference type="SUPFAM" id="SSF56601">
    <property type="entry name" value="beta-lactamase/transpeptidase-like"/>
    <property type="match status" value="1"/>
</dbReference>
<dbReference type="RefSeq" id="WP_162073961.1">
    <property type="nucleotide sequence ID" value="NZ_CACVBY010000090.1"/>
</dbReference>
<dbReference type="InterPro" id="IPR050491">
    <property type="entry name" value="AmpC-like"/>
</dbReference>
<evidence type="ECO:0000313" key="3">
    <source>
        <dbReference type="Proteomes" id="UP000445309"/>
    </source>
</evidence>
<keyword evidence="2" id="KW-0645">Protease</keyword>
<protein>
    <submittedName>
        <fullName evidence="2">D-alanyl-D-alanine carboxypeptidase</fullName>
        <ecNumber evidence="2">3.4.16.4</ecNumber>
    </submittedName>
</protein>
<name>A0A6N4XS69_9FLAO</name>
<dbReference type="PANTHER" id="PTHR46825:SF7">
    <property type="entry name" value="D-ALANYL-D-ALANINE CARBOXYPEPTIDASE"/>
    <property type="match status" value="1"/>
</dbReference>
<dbReference type="EC" id="3.4.16.4" evidence="2"/>
<dbReference type="InterPro" id="IPR001466">
    <property type="entry name" value="Beta-lactam-related"/>
</dbReference>
<keyword evidence="2" id="KW-0121">Carboxypeptidase</keyword>
<reference evidence="2 3" key="1">
    <citation type="submission" date="2020-01" db="EMBL/GenBank/DDBJ databases">
        <authorList>
            <person name="Rodrigo-Torres L."/>
            <person name="Arahal R. D."/>
            <person name="Lucena T."/>
        </authorList>
    </citation>
    <scope>NUCLEOTIDE SEQUENCE [LARGE SCALE GENOMIC DNA]</scope>
    <source>
        <strain evidence="2 3">CECT 9393</strain>
    </source>
</reference>
<feature type="domain" description="Beta-lactamase-related" evidence="1">
    <location>
        <begin position="48"/>
        <end position="375"/>
    </location>
</feature>
<dbReference type="AlphaFoldDB" id="A0A6N4XS69"/>
<organism evidence="2 3">
    <name type="scientific">Chryseobacterium fistulae</name>
    <dbReference type="NCBI Taxonomy" id="2675058"/>
    <lineage>
        <taxon>Bacteria</taxon>
        <taxon>Pseudomonadati</taxon>
        <taxon>Bacteroidota</taxon>
        <taxon>Flavobacteriia</taxon>
        <taxon>Flavobacteriales</taxon>
        <taxon>Weeksellaceae</taxon>
        <taxon>Chryseobacterium group</taxon>
        <taxon>Chryseobacterium</taxon>
    </lineage>
</organism>
<evidence type="ECO:0000313" key="2">
    <source>
        <dbReference type="EMBL" id="CAA7391732.1"/>
    </source>
</evidence>
<dbReference type="Gene3D" id="3.40.710.10">
    <property type="entry name" value="DD-peptidase/beta-lactamase superfamily"/>
    <property type="match status" value="1"/>
</dbReference>
<keyword evidence="3" id="KW-1185">Reference proteome</keyword>
<dbReference type="Pfam" id="PF00144">
    <property type="entry name" value="Beta-lactamase"/>
    <property type="match status" value="1"/>
</dbReference>
<dbReference type="InterPro" id="IPR012338">
    <property type="entry name" value="Beta-lactam/transpept-like"/>
</dbReference>
<accession>A0A6N4XS69</accession>
<proteinExistence type="predicted"/>
<dbReference type="PANTHER" id="PTHR46825">
    <property type="entry name" value="D-ALANYL-D-ALANINE-CARBOXYPEPTIDASE/ENDOPEPTIDASE AMPH"/>
    <property type="match status" value="1"/>
</dbReference>
<dbReference type="PROSITE" id="PS51257">
    <property type="entry name" value="PROKAR_LIPOPROTEIN"/>
    <property type="match status" value="1"/>
</dbReference>
<dbReference type="GO" id="GO:0009002">
    <property type="term" value="F:serine-type D-Ala-D-Ala carboxypeptidase activity"/>
    <property type="evidence" value="ECO:0007669"/>
    <property type="project" value="UniProtKB-EC"/>
</dbReference>
<dbReference type="Proteomes" id="UP000445309">
    <property type="component" value="Unassembled WGS sequence"/>
</dbReference>
<evidence type="ECO:0000259" key="1">
    <source>
        <dbReference type="Pfam" id="PF00144"/>
    </source>
</evidence>